<dbReference type="InterPro" id="IPR000539">
    <property type="entry name" value="Frizzled/Smoothened_7TM"/>
</dbReference>
<evidence type="ECO:0000256" key="1">
    <source>
        <dbReference type="ARBA" id="ARBA00004138"/>
    </source>
</evidence>
<accession>A0AAJ6YC21</accession>
<dbReference type="GO" id="GO:0007224">
    <property type="term" value="P:smoothened signaling pathway"/>
    <property type="evidence" value="ECO:0007669"/>
    <property type="project" value="TreeGrafter"/>
</dbReference>
<dbReference type="SMART" id="SM00063">
    <property type="entry name" value="FRI"/>
    <property type="match status" value="1"/>
</dbReference>
<feature type="domain" description="G-protein coupled receptors family 2 profile 2" evidence="22">
    <location>
        <begin position="231"/>
        <end position="504"/>
    </location>
</feature>
<dbReference type="PRINTS" id="PR00489">
    <property type="entry name" value="FRIZZLED"/>
</dbReference>
<comment type="caution">
    <text evidence="17">Lacks conserved residue(s) required for the propagation of feature annotation.</text>
</comment>
<dbReference type="CTD" id="6608"/>
<evidence type="ECO:0000256" key="11">
    <source>
        <dbReference type="ARBA" id="ARBA00023157"/>
    </source>
</evidence>
<evidence type="ECO:0000256" key="7">
    <source>
        <dbReference type="ARBA" id="ARBA00022729"/>
    </source>
</evidence>
<feature type="compositionally biased region" description="Polar residues" evidence="18">
    <location>
        <begin position="953"/>
        <end position="967"/>
    </location>
</feature>
<comment type="subcellular location">
    <subcellularLocation>
        <location evidence="2">Cell membrane</location>
        <topology evidence="2">Multi-pass membrane protein</topology>
    </subcellularLocation>
    <subcellularLocation>
        <location evidence="1">Cell projection</location>
        <location evidence="1">Cilium</location>
    </subcellularLocation>
</comment>
<dbReference type="InterPro" id="IPR036790">
    <property type="entry name" value="Frizzled_dom_sf"/>
</dbReference>
<evidence type="ECO:0000313" key="23">
    <source>
        <dbReference type="Proteomes" id="UP000695007"/>
    </source>
</evidence>
<dbReference type="Gene3D" id="1.20.1070.10">
    <property type="entry name" value="Rhodopsin 7-helix transmembrane proteins"/>
    <property type="match status" value="1"/>
</dbReference>
<evidence type="ECO:0000259" key="22">
    <source>
        <dbReference type="PROSITE" id="PS50261"/>
    </source>
</evidence>
<dbReference type="GO" id="GO:0004930">
    <property type="term" value="F:G protein-coupled receptor activity"/>
    <property type="evidence" value="ECO:0007669"/>
    <property type="project" value="UniProtKB-KW"/>
</dbReference>
<keyword evidence="4" id="KW-0217">Developmental protein</keyword>
<feature type="transmembrane region" description="Helical" evidence="19">
    <location>
        <begin position="448"/>
        <end position="467"/>
    </location>
</feature>
<feature type="chain" id="PRO_5042520959" description="Protein smoothened" evidence="20">
    <location>
        <begin position="17"/>
        <end position="974"/>
    </location>
</feature>
<dbReference type="SMART" id="SM01330">
    <property type="entry name" value="Frizzled"/>
    <property type="match status" value="1"/>
</dbReference>
<evidence type="ECO:0000256" key="16">
    <source>
        <dbReference type="ARBA" id="ARBA00035037"/>
    </source>
</evidence>
<dbReference type="SUPFAM" id="SSF63501">
    <property type="entry name" value="Frizzled cysteine-rich domain"/>
    <property type="match status" value="1"/>
</dbReference>
<protein>
    <recommendedName>
        <fullName evidence="16">Protein smoothened</fullName>
    </recommendedName>
</protein>
<comment type="similarity">
    <text evidence="3">Belongs to the G-protein coupled receptor Fz/Smo family.</text>
</comment>
<dbReference type="GO" id="GO:0009888">
    <property type="term" value="P:tissue development"/>
    <property type="evidence" value="ECO:0007669"/>
    <property type="project" value="UniProtKB-ARBA"/>
</dbReference>
<dbReference type="GO" id="GO:0005113">
    <property type="term" value="F:patched binding"/>
    <property type="evidence" value="ECO:0007669"/>
    <property type="project" value="TreeGrafter"/>
</dbReference>
<feature type="compositionally biased region" description="Basic and acidic residues" evidence="18">
    <location>
        <begin position="688"/>
        <end position="709"/>
    </location>
</feature>
<evidence type="ECO:0000256" key="20">
    <source>
        <dbReference type="SAM" id="SignalP"/>
    </source>
</evidence>
<keyword evidence="11" id="KW-1015">Disulfide bond</keyword>
<evidence type="ECO:0000256" key="9">
    <source>
        <dbReference type="ARBA" id="ARBA00023040"/>
    </source>
</evidence>
<dbReference type="Proteomes" id="UP000695007">
    <property type="component" value="Unplaced"/>
</dbReference>
<evidence type="ECO:0000256" key="14">
    <source>
        <dbReference type="ARBA" id="ARBA00023224"/>
    </source>
</evidence>
<dbReference type="GO" id="GO:0007389">
    <property type="term" value="P:pattern specification process"/>
    <property type="evidence" value="ECO:0007669"/>
    <property type="project" value="TreeGrafter"/>
</dbReference>
<evidence type="ECO:0000256" key="12">
    <source>
        <dbReference type="ARBA" id="ARBA00023170"/>
    </source>
</evidence>
<dbReference type="KEGG" id="csol:105359747"/>
<evidence type="ECO:0000256" key="19">
    <source>
        <dbReference type="SAM" id="Phobius"/>
    </source>
</evidence>
<keyword evidence="7 20" id="KW-0732">Signal</keyword>
<dbReference type="GO" id="GO:0007417">
    <property type="term" value="P:central nervous system development"/>
    <property type="evidence" value="ECO:0007669"/>
    <property type="project" value="TreeGrafter"/>
</dbReference>
<feature type="transmembrane region" description="Helical" evidence="19">
    <location>
        <begin position="314"/>
        <end position="336"/>
    </location>
</feature>
<dbReference type="RefSeq" id="XP_011494713.1">
    <property type="nucleotide sequence ID" value="XM_011496411.1"/>
</dbReference>
<evidence type="ECO:0000256" key="8">
    <source>
        <dbReference type="ARBA" id="ARBA00022989"/>
    </source>
</evidence>
<evidence type="ECO:0000256" key="17">
    <source>
        <dbReference type="PROSITE-ProRule" id="PRU00090"/>
    </source>
</evidence>
<feature type="region of interest" description="Disordered" evidence="18">
    <location>
        <begin position="953"/>
        <end position="974"/>
    </location>
</feature>
<proteinExistence type="inferred from homology"/>
<evidence type="ECO:0000259" key="21">
    <source>
        <dbReference type="PROSITE" id="PS50038"/>
    </source>
</evidence>
<dbReference type="GO" id="GO:0030425">
    <property type="term" value="C:dendrite"/>
    <property type="evidence" value="ECO:0007669"/>
    <property type="project" value="TreeGrafter"/>
</dbReference>
<evidence type="ECO:0000256" key="18">
    <source>
        <dbReference type="SAM" id="MobiDB-lite"/>
    </source>
</evidence>
<dbReference type="Gene3D" id="1.10.2000.10">
    <property type="entry name" value="Frizzled cysteine-rich domain"/>
    <property type="match status" value="1"/>
</dbReference>
<dbReference type="InterPro" id="IPR041771">
    <property type="entry name" value="SMO_CRD"/>
</dbReference>
<dbReference type="Pfam" id="PF01534">
    <property type="entry name" value="Frizzled"/>
    <property type="match status" value="1"/>
</dbReference>
<feature type="transmembrane region" description="Helical" evidence="19">
    <location>
        <begin position="400"/>
        <end position="428"/>
    </location>
</feature>
<evidence type="ECO:0000256" key="4">
    <source>
        <dbReference type="ARBA" id="ARBA00022473"/>
    </source>
</evidence>
<dbReference type="GeneID" id="105359747"/>
<dbReference type="InterPro" id="IPR020067">
    <property type="entry name" value="Frizzled_dom"/>
</dbReference>
<dbReference type="GO" id="GO:0005886">
    <property type="term" value="C:plasma membrane"/>
    <property type="evidence" value="ECO:0007669"/>
    <property type="project" value="UniProtKB-SubCell"/>
</dbReference>
<feature type="transmembrane region" description="Helical" evidence="19">
    <location>
        <begin position="233"/>
        <end position="254"/>
    </location>
</feature>
<dbReference type="InterPro" id="IPR017981">
    <property type="entry name" value="GPCR_2-like_7TM"/>
</dbReference>
<gene>
    <name evidence="24" type="primary">LOC105359747</name>
</gene>
<keyword evidence="6 19" id="KW-0812">Transmembrane</keyword>
<dbReference type="CDD" id="cd07451">
    <property type="entry name" value="CRD_SMO"/>
    <property type="match status" value="1"/>
</dbReference>
<keyword evidence="9" id="KW-0297">G-protein coupled receptor</keyword>
<dbReference type="FunFam" id="1.20.1070.10:FF:000068">
    <property type="entry name" value="Smoothened, frizzled class receptor"/>
    <property type="match status" value="1"/>
</dbReference>
<keyword evidence="23" id="KW-1185">Reference proteome</keyword>
<keyword evidence="5" id="KW-1003">Cell membrane</keyword>
<evidence type="ECO:0000256" key="15">
    <source>
        <dbReference type="ARBA" id="ARBA00023273"/>
    </source>
</evidence>
<feature type="transmembrane region" description="Helical" evidence="19">
    <location>
        <begin position="266"/>
        <end position="283"/>
    </location>
</feature>
<evidence type="ECO:0000256" key="13">
    <source>
        <dbReference type="ARBA" id="ARBA00023180"/>
    </source>
</evidence>
<evidence type="ECO:0000256" key="5">
    <source>
        <dbReference type="ARBA" id="ARBA00022475"/>
    </source>
</evidence>
<evidence type="ECO:0000313" key="24">
    <source>
        <dbReference type="RefSeq" id="XP_011494713.1"/>
    </source>
</evidence>
<feature type="region of interest" description="Disordered" evidence="18">
    <location>
        <begin position="780"/>
        <end position="824"/>
    </location>
</feature>
<keyword evidence="10 19" id="KW-0472">Membrane</keyword>
<dbReference type="PROSITE" id="PS50038">
    <property type="entry name" value="FZ"/>
    <property type="match status" value="1"/>
</dbReference>
<feature type="signal peptide" evidence="20">
    <location>
        <begin position="1"/>
        <end position="16"/>
    </location>
</feature>
<dbReference type="Pfam" id="PF01392">
    <property type="entry name" value="Fz"/>
    <property type="match status" value="1"/>
</dbReference>
<evidence type="ECO:0000256" key="3">
    <source>
        <dbReference type="ARBA" id="ARBA00008077"/>
    </source>
</evidence>
<dbReference type="PANTHER" id="PTHR11309">
    <property type="entry name" value="FRIZZLED"/>
    <property type="match status" value="1"/>
</dbReference>
<feature type="region of interest" description="Disordered" evidence="18">
    <location>
        <begin position="833"/>
        <end position="852"/>
    </location>
</feature>
<dbReference type="InterPro" id="IPR015526">
    <property type="entry name" value="Frizzled/SFRP"/>
</dbReference>
<evidence type="ECO:0000256" key="2">
    <source>
        <dbReference type="ARBA" id="ARBA00004651"/>
    </source>
</evidence>
<reference evidence="24" key="1">
    <citation type="submission" date="2025-08" db="UniProtKB">
        <authorList>
            <consortium name="RefSeq"/>
        </authorList>
    </citation>
    <scope>IDENTIFICATION</scope>
</reference>
<dbReference type="GO" id="GO:0005929">
    <property type="term" value="C:cilium"/>
    <property type="evidence" value="ECO:0007669"/>
    <property type="project" value="UniProtKB-SubCell"/>
</dbReference>
<evidence type="ECO:0000256" key="6">
    <source>
        <dbReference type="ARBA" id="ARBA00022692"/>
    </source>
</evidence>
<keyword evidence="14" id="KW-0807">Transducer</keyword>
<dbReference type="PROSITE" id="PS50261">
    <property type="entry name" value="G_PROTEIN_RECEP_F2_4"/>
    <property type="match status" value="1"/>
</dbReference>
<feature type="transmembrane region" description="Helical" evidence="19">
    <location>
        <begin position="357"/>
        <end position="380"/>
    </location>
</feature>
<evidence type="ECO:0000256" key="10">
    <source>
        <dbReference type="ARBA" id="ARBA00023136"/>
    </source>
</evidence>
<keyword evidence="13" id="KW-0325">Glycoprotein</keyword>
<dbReference type="CDD" id="cd15030">
    <property type="entry name" value="7tmF_SMO_homolog"/>
    <property type="match status" value="1"/>
</dbReference>
<organism evidence="23 24">
    <name type="scientific">Ceratosolen solmsi marchali</name>
    <dbReference type="NCBI Taxonomy" id="326594"/>
    <lineage>
        <taxon>Eukaryota</taxon>
        <taxon>Metazoa</taxon>
        <taxon>Ecdysozoa</taxon>
        <taxon>Arthropoda</taxon>
        <taxon>Hexapoda</taxon>
        <taxon>Insecta</taxon>
        <taxon>Pterygota</taxon>
        <taxon>Neoptera</taxon>
        <taxon>Endopterygota</taxon>
        <taxon>Hymenoptera</taxon>
        <taxon>Apocrita</taxon>
        <taxon>Proctotrupomorpha</taxon>
        <taxon>Chalcidoidea</taxon>
        <taxon>Agaonidae</taxon>
        <taxon>Agaoninae</taxon>
        <taxon>Ceratosolen</taxon>
    </lineage>
</organism>
<name>A0AAJ6YC21_9HYME</name>
<feature type="region of interest" description="Disordered" evidence="18">
    <location>
        <begin position="674"/>
        <end position="711"/>
    </location>
</feature>
<feature type="domain" description="FZ" evidence="21">
    <location>
        <begin position="64"/>
        <end position="181"/>
    </location>
</feature>
<sequence>MILLIHLAALLSSAKLELDRSYTVNGNNDNKTWNDLGRHRIKDSSYLLDRYPLGELPTDYVHCKRSAKCVRMNSVACMGTRLPYETTTLDLIPEHTSQAMIREKLQMLQSLKHIPKCWAVVQPFLCSLFLPKCVNDTVDLPSQEMCKMVSGPCRILFNHTIWPNFIKCEDTKLFPRLCKNDVRELKFNTTWKCLYPLVPTDNALAIFEGVDGCGIPCSDPLYTHDEQKQIHSFIFWAAGICCLFNLFTVITFLIDWRSANKYPALVIFYINCCFMVSCIGWLAQFTPGSRDVIVCRKDGTLRMSEPSGENLSCVVIFVLVYYSLMAAMVWFVILTYTWHMSFQALGKIQDRIDKKGAYFHLLAWCLPLMLTVTIMALGEIDGNNVTGICFVGYNNHVVRAWFVLGPVLTVLLIGGYFLSRGLITLICLKISSQEIISERASSKIRETIVRMGLFSVFTFVAVIVTFYCHLHDFEHSSEWKQSFRDYMICSITSKYADVSECKMKSRPSAAKLQLHLLASFFAGILMSSWVWTGSTVDTWIRFLRRTCNRETEEPVKLKKHKVIAQAFAKRKMFNNAGRLSISFHNTHEDPVGLNFDLNSVASQDFSSTWAAALPKLVTRRGALVGGSVSSNRRNSTDSQYSFSLRRVSVESRRNSCDSQIALSISEIKAELKTSRVNKNNNKRRKKLPERTRKRSEAYKRGRKDYEKSKSVKIIPSIRRGSTTSQESQLGVQILSALSFGTGSNTVPLQVPNMKRRAGLDEGTLALKDAERLLPFLFPRQSDSDENLSSEEKQNDIIHKDIDLDDRNEMKHNQDSDNEDSQIEESTKMLEFEEICDRSKSKSNKSSKSFNRNNDKRISTECQTKYLIEDETVLKHLFHESNDIKTKDDLEGKDRKSTKSDLESSLSSYCPEFSRLIQLDGQSNAREIATQTLPLEILEMEALKQSIDEIINSRNCSSKGTQISPQMTKSKKQPK</sequence>
<keyword evidence="8 19" id="KW-1133">Transmembrane helix</keyword>
<feature type="compositionally biased region" description="Basic and acidic residues" evidence="18">
    <location>
        <begin position="789"/>
        <end position="814"/>
    </location>
</feature>
<dbReference type="AlphaFoldDB" id="A0AAJ6YC21"/>
<keyword evidence="12" id="KW-0675">Receptor</keyword>
<keyword evidence="15" id="KW-0966">Cell projection</keyword>
<dbReference type="GO" id="GO:0071679">
    <property type="term" value="P:commissural neuron axon guidance"/>
    <property type="evidence" value="ECO:0007669"/>
    <property type="project" value="TreeGrafter"/>
</dbReference>
<dbReference type="InterPro" id="IPR035683">
    <property type="entry name" value="SMO_7TM"/>
</dbReference>
<dbReference type="PANTHER" id="PTHR11309:SF35">
    <property type="entry name" value="PROTEIN SMOOTHENED"/>
    <property type="match status" value="1"/>
</dbReference>